<feature type="signal peptide" evidence="1">
    <location>
        <begin position="1"/>
        <end position="21"/>
    </location>
</feature>
<name>A0ABT8TFX9_9GAMM</name>
<accession>A0ABT8TFX9</accession>
<dbReference type="PANTHER" id="PTHR43698">
    <property type="entry name" value="RIBD C-TERMINAL DOMAIN CONTAINING PROTEIN"/>
    <property type="match status" value="1"/>
</dbReference>
<dbReference type="Pfam" id="PF07883">
    <property type="entry name" value="Cupin_2"/>
    <property type="match status" value="1"/>
</dbReference>
<reference evidence="3" key="1">
    <citation type="submission" date="2023-07" db="EMBL/GenBank/DDBJ databases">
        <title>Gilvimarinus algae sp. nov., isolated from the surface of Kelp.</title>
        <authorList>
            <person name="Sun Y.Y."/>
            <person name="Gong Y."/>
            <person name="Du Z.J."/>
        </authorList>
    </citation>
    <scope>NUCLEOTIDE SEQUENCE</scope>
    <source>
        <strain evidence="3">SDUM040014</strain>
    </source>
</reference>
<dbReference type="InterPro" id="IPR011051">
    <property type="entry name" value="RmlC_Cupin_sf"/>
</dbReference>
<organism evidence="3 4">
    <name type="scientific">Gilvimarinus algae</name>
    <dbReference type="NCBI Taxonomy" id="3058037"/>
    <lineage>
        <taxon>Bacteria</taxon>
        <taxon>Pseudomonadati</taxon>
        <taxon>Pseudomonadota</taxon>
        <taxon>Gammaproteobacteria</taxon>
        <taxon>Cellvibrionales</taxon>
        <taxon>Cellvibrionaceae</taxon>
        <taxon>Gilvimarinus</taxon>
    </lineage>
</organism>
<dbReference type="SUPFAM" id="SSF51182">
    <property type="entry name" value="RmlC-like cupins"/>
    <property type="match status" value="1"/>
</dbReference>
<dbReference type="PANTHER" id="PTHR43698:SF1">
    <property type="entry name" value="BLL4564 PROTEIN"/>
    <property type="match status" value="1"/>
</dbReference>
<dbReference type="InterPro" id="IPR047263">
    <property type="entry name" value="HNL-like_cupin"/>
</dbReference>
<protein>
    <submittedName>
        <fullName evidence="3">Cupin domain-containing protein</fullName>
    </submittedName>
</protein>
<dbReference type="InterPro" id="IPR013096">
    <property type="entry name" value="Cupin_2"/>
</dbReference>
<evidence type="ECO:0000313" key="3">
    <source>
        <dbReference type="EMBL" id="MDO3382434.1"/>
    </source>
</evidence>
<feature type="domain" description="Cupin type-2" evidence="2">
    <location>
        <begin position="69"/>
        <end position="127"/>
    </location>
</feature>
<proteinExistence type="predicted"/>
<dbReference type="CDD" id="cd02233">
    <property type="entry name" value="cupin_HNL-like"/>
    <property type="match status" value="1"/>
</dbReference>
<dbReference type="InterPro" id="IPR014710">
    <property type="entry name" value="RmlC-like_jellyroll"/>
</dbReference>
<sequence>MKRALTTALLIALSTSAGVWAEEKTAAQMTIQRNGEQASMTGPEQLFTGAARIDPLFGGEHQKNASAAYVTFEPGARSNWHTHPGGQFLVVTSGVGWVQQEGRNIEVIKPGDLVWTPPGVRHWHGASDSVGMTHMAIQFYAEGEVVDWQEAVTDAQYQH</sequence>
<gene>
    <name evidence="3" type="ORF">QWI16_09630</name>
</gene>
<comment type="caution">
    <text evidence="3">The sequence shown here is derived from an EMBL/GenBank/DDBJ whole genome shotgun (WGS) entry which is preliminary data.</text>
</comment>
<keyword evidence="4" id="KW-1185">Reference proteome</keyword>
<evidence type="ECO:0000259" key="2">
    <source>
        <dbReference type="Pfam" id="PF07883"/>
    </source>
</evidence>
<dbReference type="EMBL" id="JAULRT010000052">
    <property type="protein sequence ID" value="MDO3382434.1"/>
    <property type="molecule type" value="Genomic_DNA"/>
</dbReference>
<dbReference type="RefSeq" id="WP_302712688.1">
    <property type="nucleotide sequence ID" value="NZ_JAULRT010000052.1"/>
</dbReference>
<keyword evidence="1" id="KW-0732">Signal</keyword>
<dbReference type="Gene3D" id="2.60.120.10">
    <property type="entry name" value="Jelly Rolls"/>
    <property type="match status" value="1"/>
</dbReference>
<dbReference type="Proteomes" id="UP001168380">
    <property type="component" value="Unassembled WGS sequence"/>
</dbReference>
<evidence type="ECO:0000313" key="4">
    <source>
        <dbReference type="Proteomes" id="UP001168380"/>
    </source>
</evidence>
<feature type="chain" id="PRO_5046863735" evidence="1">
    <location>
        <begin position="22"/>
        <end position="159"/>
    </location>
</feature>
<evidence type="ECO:0000256" key="1">
    <source>
        <dbReference type="SAM" id="SignalP"/>
    </source>
</evidence>